<dbReference type="RefSeq" id="WP_103287190.1">
    <property type="nucleotide sequence ID" value="NZ_LT981265.1"/>
</dbReference>
<sequence length="123" mass="14348">MEYSHDESEHEMVEIQVEAIDFKREHDILVKVMRRIEAMVHMYNSFDIGDPDNCMGWNFFTLYVSKSLIIRLVNLLGNEFLSIKGKSMEHKFVNLLARHLKQAGSNARVVLMADFMSSKYGLF</sequence>
<evidence type="ECO:0000313" key="1">
    <source>
        <dbReference type="EMBL" id="SPC34066.1"/>
    </source>
</evidence>
<reference evidence="2" key="1">
    <citation type="submission" date="2018-01" db="EMBL/GenBank/DDBJ databases">
        <authorList>
            <person name="Kerou L M."/>
        </authorList>
    </citation>
    <scope>NUCLEOTIDE SEQUENCE [LARGE SCALE GENOMIC DNA]</scope>
    <source>
        <strain evidence="2">SCU2</strain>
    </source>
</reference>
<proteinExistence type="predicted"/>
<dbReference type="Proteomes" id="UP000236248">
    <property type="component" value="Chromosome NCAV"/>
</dbReference>
<dbReference type="GeneID" id="41594946"/>
<gene>
    <name evidence="1" type="ORF">NCAV_0889</name>
</gene>
<dbReference type="KEGG" id="ncv:NCAV_0889"/>
<organism evidence="1 2">
    <name type="scientific">Candidatus Nitrosocaldus cavascurensis</name>
    <dbReference type="NCBI Taxonomy" id="2058097"/>
    <lineage>
        <taxon>Archaea</taxon>
        <taxon>Nitrososphaerota</taxon>
        <taxon>Nitrososphaeria</taxon>
        <taxon>Candidatus Nitrosocaldales</taxon>
        <taxon>Candidatus Nitrosocaldaceae</taxon>
        <taxon>Candidatus Nitrosocaldus</taxon>
    </lineage>
</organism>
<evidence type="ECO:0000313" key="2">
    <source>
        <dbReference type="Proteomes" id="UP000236248"/>
    </source>
</evidence>
<keyword evidence="2" id="KW-1185">Reference proteome</keyword>
<name>A0A2K5AQY3_9ARCH</name>
<dbReference type="AlphaFoldDB" id="A0A2K5AQY3"/>
<accession>A0A2K5AQY3</accession>
<dbReference type="EMBL" id="LT981265">
    <property type="protein sequence ID" value="SPC34066.1"/>
    <property type="molecule type" value="Genomic_DNA"/>
</dbReference>
<protein>
    <submittedName>
        <fullName evidence="1">Uncharacterized protein</fullName>
    </submittedName>
</protein>